<dbReference type="InterPro" id="IPR025943">
    <property type="entry name" value="Sigma_54_int_dom_ATP-bd_2"/>
</dbReference>
<dbReference type="Pfam" id="PF00158">
    <property type="entry name" value="Sigma54_activat"/>
    <property type="match status" value="1"/>
</dbReference>
<dbReference type="SUPFAM" id="SSF46689">
    <property type="entry name" value="Homeodomain-like"/>
    <property type="match status" value="1"/>
</dbReference>
<dbReference type="SUPFAM" id="SSF51735">
    <property type="entry name" value="NAD(P)-binding Rossmann-fold domains"/>
    <property type="match status" value="1"/>
</dbReference>
<evidence type="ECO:0000259" key="7">
    <source>
        <dbReference type="PROSITE" id="PS50112"/>
    </source>
</evidence>
<evidence type="ECO:0000256" key="5">
    <source>
        <dbReference type="ARBA" id="ARBA00023163"/>
    </source>
</evidence>
<dbReference type="NCBIfam" id="TIGR00229">
    <property type="entry name" value="sensory_box"/>
    <property type="match status" value="2"/>
</dbReference>
<dbReference type="Pfam" id="PF00989">
    <property type="entry name" value="PAS"/>
    <property type="match status" value="2"/>
</dbReference>
<keyword evidence="5" id="KW-0804">Transcription</keyword>
<dbReference type="PROSITE" id="PS00675">
    <property type="entry name" value="SIGMA54_INTERACT_1"/>
    <property type="match status" value="1"/>
</dbReference>
<dbReference type="InterPro" id="IPR025662">
    <property type="entry name" value="Sigma_54_int_dom_ATP-bd_1"/>
</dbReference>
<evidence type="ECO:0000256" key="1">
    <source>
        <dbReference type="ARBA" id="ARBA00022741"/>
    </source>
</evidence>
<dbReference type="EMBL" id="JBHSFW010000001">
    <property type="protein sequence ID" value="MFC4617931.1"/>
    <property type="molecule type" value="Genomic_DNA"/>
</dbReference>
<dbReference type="PROSITE" id="PS00676">
    <property type="entry name" value="SIGMA54_INTERACT_2"/>
    <property type="match status" value="1"/>
</dbReference>
<dbReference type="PANTHER" id="PTHR32071">
    <property type="entry name" value="TRANSCRIPTIONAL REGULATORY PROTEIN"/>
    <property type="match status" value="1"/>
</dbReference>
<dbReference type="PROSITE" id="PS50045">
    <property type="entry name" value="SIGMA54_INTERACT_4"/>
    <property type="match status" value="1"/>
</dbReference>
<dbReference type="Gene3D" id="1.10.8.60">
    <property type="match status" value="1"/>
</dbReference>
<dbReference type="InterPro" id="IPR003593">
    <property type="entry name" value="AAA+_ATPase"/>
</dbReference>
<keyword evidence="3" id="KW-0805">Transcription regulation</keyword>
<dbReference type="Gene3D" id="1.10.10.60">
    <property type="entry name" value="Homeodomain-like"/>
    <property type="match status" value="1"/>
</dbReference>
<dbReference type="InterPro" id="IPR002078">
    <property type="entry name" value="Sigma_54_int"/>
</dbReference>
<dbReference type="RefSeq" id="WP_376844944.1">
    <property type="nucleotide sequence ID" value="NZ_JBHSFW010000001.1"/>
</dbReference>
<evidence type="ECO:0000313" key="8">
    <source>
        <dbReference type="EMBL" id="MFC4617931.1"/>
    </source>
</evidence>
<reference evidence="9" key="1">
    <citation type="journal article" date="2019" name="Int. J. Syst. Evol. Microbiol.">
        <title>The Global Catalogue of Microorganisms (GCM) 10K type strain sequencing project: providing services to taxonomists for standard genome sequencing and annotation.</title>
        <authorList>
            <consortium name="The Broad Institute Genomics Platform"/>
            <consortium name="The Broad Institute Genome Sequencing Center for Infectious Disease"/>
            <person name="Wu L."/>
            <person name="Ma J."/>
        </authorList>
    </citation>
    <scope>NUCLEOTIDE SEQUENCE [LARGE SCALE GENOMIC DNA]</scope>
    <source>
        <strain evidence="9">CGMCC 1.16306</strain>
    </source>
</reference>
<dbReference type="CDD" id="cd00130">
    <property type="entry name" value="PAS"/>
    <property type="match status" value="2"/>
</dbReference>
<dbReference type="InterPro" id="IPR035965">
    <property type="entry name" value="PAS-like_dom_sf"/>
</dbReference>
<dbReference type="Pfam" id="PF25601">
    <property type="entry name" value="AAA_lid_14"/>
    <property type="match status" value="1"/>
</dbReference>
<evidence type="ECO:0000256" key="3">
    <source>
        <dbReference type="ARBA" id="ARBA00023015"/>
    </source>
</evidence>
<dbReference type="InterPro" id="IPR036291">
    <property type="entry name" value="NAD(P)-bd_dom_sf"/>
</dbReference>
<keyword evidence="1" id="KW-0547">Nucleotide-binding</keyword>
<sequence>MKSVLILGGRNQGLYIIKTLIDIKQLQIVAVIDPDEQAPGLRLAKEMGIPTFADWQVQLDDIDIVINTAGDHLFNRIRPRIPDHAVLIPKTIVRIMAALIADKEHLIAKLTLQSEHQSLILNLTHDGMLAIDNQGCVTLLNHSAEKMMGVKESEAIGKPVASVIPSTKLPRILKTGKPEINQEQILANGRKIFTTRLPIKDKHGNPRGAFAVFKDITEVKALAEEVTNLKSIQTMLTAIIQSSEEAISVVDEHGKGIVINPAYTRLTGLTEKDVIGKPATTDISEGESMHMKVLQTRKPVRGARMKVGPAKRDVIVNVAPVIVEGELMGSVGVIQDMSEIVALTDELNRARQLIRKLEAKYNFDDIIGQSEDMQFVINQAKTAAGTPISVLLRGESGTGKELFAHAIHNASDRKYRKFIRVNCAAISETLLESEMFGYEEGAFSGAKKGGKRGYFEEADGGSIFLDEIGELTPHVQAKLLRVLQEKEIVRVGGTKAIPVDVRIITATNVNLEERMANGTFREDLYYRLNRLPIFIPPLRQRKSDIPELCDHLLNKINQDFGRNIESVDADALELLQNYHWPGNVRELENVLERIVIHMEMCKTCITADCIPPLSLNKQQVAERDPISETASPQPLAEVMNDYEKKVILGALVRQHYNKTKAARELGISVRNLYYKMEKHNLENNSMQ</sequence>
<dbReference type="SMART" id="SM00382">
    <property type="entry name" value="AAA"/>
    <property type="match status" value="1"/>
</dbReference>
<dbReference type="InterPro" id="IPR027417">
    <property type="entry name" value="P-loop_NTPase"/>
</dbReference>
<name>A0ABV9GKZ0_9BACL</name>
<dbReference type="SUPFAM" id="SSF55785">
    <property type="entry name" value="PYP-like sensor domain (PAS domain)"/>
    <property type="match status" value="2"/>
</dbReference>
<dbReference type="SMART" id="SM00091">
    <property type="entry name" value="PAS"/>
    <property type="match status" value="2"/>
</dbReference>
<dbReference type="PROSITE" id="PS50112">
    <property type="entry name" value="PAS"/>
    <property type="match status" value="2"/>
</dbReference>
<evidence type="ECO:0000259" key="6">
    <source>
        <dbReference type="PROSITE" id="PS50045"/>
    </source>
</evidence>
<feature type="domain" description="PAS" evidence="7">
    <location>
        <begin position="232"/>
        <end position="283"/>
    </location>
</feature>
<evidence type="ECO:0000256" key="4">
    <source>
        <dbReference type="ARBA" id="ARBA00023125"/>
    </source>
</evidence>
<proteinExistence type="predicted"/>
<dbReference type="PROSITE" id="PS00688">
    <property type="entry name" value="SIGMA54_INTERACT_3"/>
    <property type="match status" value="1"/>
</dbReference>
<dbReference type="PANTHER" id="PTHR32071:SF121">
    <property type="entry name" value="SIGMA L-DEPENDENT TRANSCRIPTIONAL REGULATOR YQIR-RELATED"/>
    <property type="match status" value="1"/>
</dbReference>
<gene>
    <name evidence="8" type="ORF">ACFO4N_04205</name>
</gene>
<dbReference type="InterPro" id="IPR000014">
    <property type="entry name" value="PAS"/>
</dbReference>
<accession>A0ABV9GKZ0</accession>
<dbReference type="SUPFAM" id="SSF52540">
    <property type="entry name" value="P-loop containing nucleoside triphosphate hydrolases"/>
    <property type="match status" value="1"/>
</dbReference>
<comment type="caution">
    <text evidence="8">The sequence shown here is derived from an EMBL/GenBank/DDBJ whole genome shotgun (WGS) entry which is preliminary data.</text>
</comment>
<feature type="domain" description="Sigma-54 factor interaction" evidence="6">
    <location>
        <begin position="366"/>
        <end position="596"/>
    </location>
</feature>
<dbReference type="InterPro" id="IPR009057">
    <property type="entry name" value="Homeodomain-like_sf"/>
</dbReference>
<evidence type="ECO:0000313" key="9">
    <source>
        <dbReference type="Proteomes" id="UP001596022"/>
    </source>
</evidence>
<dbReference type="Proteomes" id="UP001596022">
    <property type="component" value="Unassembled WGS sequence"/>
</dbReference>
<dbReference type="InterPro" id="IPR058031">
    <property type="entry name" value="AAA_lid_NorR"/>
</dbReference>
<dbReference type="InterPro" id="IPR002197">
    <property type="entry name" value="HTH_Fis"/>
</dbReference>
<keyword evidence="2" id="KW-0067">ATP-binding</keyword>
<dbReference type="Gene3D" id="3.30.450.20">
    <property type="entry name" value="PAS domain"/>
    <property type="match status" value="2"/>
</dbReference>
<keyword evidence="9" id="KW-1185">Reference proteome</keyword>
<dbReference type="PRINTS" id="PR01590">
    <property type="entry name" value="HTHFIS"/>
</dbReference>
<protein>
    <submittedName>
        <fullName evidence="8">Sigma 54-interacting transcriptional regulator</fullName>
    </submittedName>
</protein>
<dbReference type="Pfam" id="PF02954">
    <property type="entry name" value="HTH_8"/>
    <property type="match status" value="1"/>
</dbReference>
<dbReference type="CDD" id="cd00009">
    <property type="entry name" value="AAA"/>
    <property type="match status" value="1"/>
</dbReference>
<dbReference type="Gene3D" id="3.40.50.300">
    <property type="entry name" value="P-loop containing nucleotide triphosphate hydrolases"/>
    <property type="match status" value="1"/>
</dbReference>
<evidence type="ECO:0000256" key="2">
    <source>
        <dbReference type="ARBA" id="ARBA00022840"/>
    </source>
</evidence>
<organism evidence="8 9">
    <name type="scientific">Camelliibacillus cellulosilyticus</name>
    <dbReference type="NCBI Taxonomy" id="2174486"/>
    <lineage>
        <taxon>Bacteria</taxon>
        <taxon>Bacillati</taxon>
        <taxon>Bacillota</taxon>
        <taxon>Bacilli</taxon>
        <taxon>Bacillales</taxon>
        <taxon>Sporolactobacillaceae</taxon>
        <taxon>Camelliibacillus</taxon>
    </lineage>
</organism>
<dbReference type="InterPro" id="IPR025944">
    <property type="entry name" value="Sigma_54_int_dom_CS"/>
</dbReference>
<dbReference type="InterPro" id="IPR013767">
    <property type="entry name" value="PAS_fold"/>
</dbReference>
<feature type="domain" description="PAS" evidence="7">
    <location>
        <begin position="113"/>
        <end position="189"/>
    </location>
</feature>
<keyword evidence="4" id="KW-0238">DNA-binding</keyword>